<protein>
    <recommendedName>
        <fullName evidence="3">HEAT repeat domain-containing protein</fullName>
    </recommendedName>
</protein>
<sequence>MFAPAAQASKIAYELECPSQLADLTPERVETMMQQEPRPDLECYMRALVRSQGQAVPVLVRLLRDQRDVSRTVALWTMVHLGPAAAPALPELMALHQREMGELDRLQAQGADYKTLAQAQSAATTVTRVFRDLGRVAQPAIPYLSALYANPAYPHGLRDEIAMAIWQISEENDSARLRTIAALLSSGKVTHEAAQLIAPFLIRMGSRASPVLPALRTSLLNDWTSGLIDAYLAVQGDEIGIPYLFQVGGESPTPVADTLRKRGPLADRYVTDAIKLPSSRTAAIALLRDIDLPGAMAHLVDELDNPASADSAATAFVTIGRKSAPANQKLLALLDAGGTRDRARRNLLLNAIDSTGPVTGIARSLLLDAFQDDLRVALRQKDLEQRQRPCKGQLCAPVDCLSARLLEKSGALVASDLPMLKRAYRDAAQAGARACLSNTTGLIASLGSRPALEFLYERFLASRREHDMDDLRRGLTINIAPAVPRIAAGIGRLRGDRLVMVESMLLAPGGEEFLATYQARVVPGLLALPFAADADRALAQSYSEYSRSIGMSPGMPESTMPTTRGGLAVLRIERIAPRTPELMSVLLRMAAGSGEDVAKQAEAALGNIRIQQRALRAACFREIGDWLVALPAGPAQRRLARLQKVYAFSYKDHGIAPLE</sequence>
<dbReference type="InterPro" id="IPR011989">
    <property type="entry name" value="ARM-like"/>
</dbReference>
<gene>
    <name evidence="1" type="ORF">F1609_18160</name>
</gene>
<evidence type="ECO:0000313" key="1">
    <source>
        <dbReference type="EMBL" id="NHZ42077.1"/>
    </source>
</evidence>
<dbReference type="SUPFAM" id="SSF48371">
    <property type="entry name" value="ARM repeat"/>
    <property type="match status" value="1"/>
</dbReference>
<dbReference type="EMBL" id="VVIW01000010">
    <property type="protein sequence ID" value="NHZ42077.1"/>
    <property type="molecule type" value="Genomic_DNA"/>
</dbReference>
<dbReference type="RefSeq" id="WP_167077819.1">
    <property type="nucleotide sequence ID" value="NZ_VVIW01000010.1"/>
</dbReference>
<dbReference type="Gene3D" id="1.25.10.10">
    <property type="entry name" value="Leucine-rich Repeat Variant"/>
    <property type="match status" value="1"/>
</dbReference>
<name>A0ABX0MCU8_9BURK</name>
<dbReference type="InterPro" id="IPR016024">
    <property type="entry name" value="ARM-type_fold"/>
</dbReference>
<comment type="caution">
    <text evidence="1">The sequence shown here is derived from an EMBL/GenBank/DDBJ whole genome shotgun (WGS) entry which is preliminary data.</text>
</comment>
<accession>A0ABX0MCU8</accession>
<reference evidence="1 2" key="1">
    <citation type="submission" date="2019-09" db="EMBL/GenBank/DDBJ databases">
        <title>Taxonomy of Antarctic Massilia spp.: description of Massilia rubra sp. nov., Massilia aquatica sp. nov., Massilia mucilaginosa sp. nov., Massilia frigida sp. nov. isolated from streams, lakes and regoliths.</title>
        <authorList>
            <person name="Holochova P."/>
            <person name="Sedlacek I."/>
            <person name="Kralova S."/>
            <person name="Maslanova I."/>
            <person name="Busse H.-J."/>
            <person name="Stankova E."/>
            <person name="Vrbovska V."/>
            <person name="Kovarovic V."/>
            <person name="Bartak M."/>
            <person name="Svec P."/>
            <person name="Pantucek R."/>
        </authorList>
    </citation>
    <scope>NUCLEOTIDE SEQUENCE [LARGE SCALE GENOMIC DNA]</scope>
    <source>
        <strain evidence="1 2">CCM 8693</strain>
    </source>
</reference>
<organism evidence="1 2">
    <name type="scientific">Massilia aquatica</name>
    <dbReference type="NCBI Taxonomy" id="2609000"/>
    <lineage>
        <taxon>Bacteria</taxon>
        <taxon>Pseudomonadati</taxon>
        <taxon>Pseudomonadota</taxon>
        <taxon>Betaproteobacteria</taxon>
        <taxon>Burkholderiales</taxon>
        <taxon>Oxalobacteraceae</taxon>
        <taxon>Telluria group</taxon>
        <taxon>Massilia</taxon>
    </lineage>
</organism>
<evidence type="ECO:0008006" key="3">
    <source>
        <dbReference type="Google" id="ProtNLM"/>
    </source>
</evidence>
<evidence type="ECO:0000313" key="2">
    <source>
        <dbReference type="Proteomes" id="UP000819052"/>
    </source>
</evidence>
<keyword evidence="2" id="KW-1185">Reference proteome</keyword>
<proteinExistence type="predicted"/>
<dbReference type="Proteomes" id="UP000819052">
    <property type="component" value="Unassembled WGS sequence"/>
</dbReference>